<dbReference type="RefSeq" id="WP_344634432.1">
    <property type="nucleotide sequence ID" value="NZ_BAAATR010000002.1"/>
</dbReference>
<dbReference type="Gene3D" id="3.40.50.1820">
    <property type="entry name" value="alpha/beta hydrolase"/>
    <property type="match status" value="1"/>
</dbReference>
<keyword evidence="1" id="KW-0378">Hydrolase</keyword>
<keyword evidence="4" id="KW-1185">Reference proteome</keyword>
<dbReference type="EMBL" id="BAAATR010000002">
    <property type="protein sequence ID" value="GAA2227807.1"/>
    <property type="molecule type" value="Genomic_DNA"/>
</dbReference>
<dbReference type="PANTHER" id="PTHR42776:SF27">
    <property type="entry name" value="DIPEPTIDYL PEPTIDASE FAMILY MEMBER 6"/>
    <property type="match status" value="1"/>
</dbReference>
<evidence type="ECO:0000313" key="4">
    <source>
        <dbReference type="Proteomes" id="UP001500305"/>
    </source>
</evidence>
<evidence type="ECO:0000256" key="1">
    <source>
        <dbReference type="ARBA" id="ARBA00022801"/>
    </source>
</evidence>
<dbReference type="InterPro" id="IPR029058">
    <property type="entry name" value="AB_hydrolase_fold"/>
</dbReference>
<reference evidence="4" key="1">
    <citation type="journal article" date="2019" name="Int. J. Syst. Evol. Microbiol.">
        <title>The Global Catalogue of Microorganisms (GCM) 10K type strain sequencing project: providing services to taxonomists for standard genome sequencing and annotation.</title>
        <authorList>
            <consortium name="The Broad Institute Genomics Platform"/>
            <consortium name="The Broad Institute Genome Sequencing Center for Infectious Disease"/>
            <person name="Wu L."/>
            <person name="Ma J."/>
        </authorList>
    </citation>
    <scope>NUCLEOTIDE SEQUENCE [LARGE SCALE GENOMIC DNA]</scope>
    <source>
        <strain evidence="4">JCM 7356</strain>
    </source>
</reference>
<dbReference type="Pfam" id="PF00326">
    <property type="entry name" value="Peptidase_S9"/>
    <property type="match status" value="1"/>
</dbReference>
<organism evidence="3 4">
    <name type="scientific">Kitasatospora cystarginea</name>
    <dbReference type="NCBI Taxonomy" id="58350"/>
    <lineage>
        <taxon>Bacteria</taxon>
        <taxon>Bacillati</taxon>
        <taxon>Actinomycetota</taxon>
        <taxon>Actinomycetes</taxon>
        <taxon>Kitasatosporales</taxon>
        <taxon>Streptomycetaceae</taxon>
        <taxon>Kitasatospora</taxon>
    </lineage>
</organism>
<comment type="caution">
    <text evidence="3">The sequence shown here is derived from an EMBL/GenBank/DDBJ whole genome shotgun (WGS) entry which is preliminary data.</text>
</comment>
<evidence type="ECO:0000259" key="2">
    <source>
        <dbReference type="Pfam" id="PF00326"/>
    </source>
</evidence>
<proteinExistence type="predicted"/>
<dbReference type="Proteomes" id="UP001500305">
    <property type="component" value="Unassembled WGS sequence"/>
</dbReference>
<protein>
    <recommendedName>
        <fullName evidence="2">Peptidase S9 prolyl oligopeptidase catalytic domain-containing protein</fullName>
    </recommendedName>
</protein>
<gene>
    <name evidence="3" type="ORF">GCM10010430_04200</name>
</gene>
<evidence type="ECO:0000313" key="3">
    <source>
        <dbReference type="EMBL" id="GAA2227807.1"/>
    </source>
</evidence>
<dbReference type="PANTHER" id="PTHR42776">
    <property type="entry name" value="SERINE PEPTIDASE S9 FAMILY MEMBER"/>
    <property type="match status" value="1"/>
</dbReference>
<dbReference type="SUPFAM" id="SSF53474">
    <property type="entry name" value="alpha/beta-Hydrolases"/>
    <property type="match status" value="1"/>
</dbReference>
<feature type="domain" description="Peptidase S9 prolyl oligopeptidase catalytic" evidence="2">
    <location>
        <begin position="380"/>
        <end position="565"/>
    </location>
</feature>
<dbReference type="SUPFAM" id="SSF82171">
    <property type="entry name" value="DPP6 N-terminal domain-like"/>
    <property type="match status" value="1"/>
</dbReference>
<name>A0ABP5QB07_9ACTN</name>
<accession>A0ABP5QB07</accession>
<dbReference type="InterPro" id="IPR001375">
    <property type="entry name" value="Peptidase_S9_cat"/>
</dbReference>
<sequence>MSAPATGTQTTRPTLRTSIRFSADGRFAAGLAGCDGRMWVELWSFDGSSAQWRALPSDAGETLRTQPVPTLDGRVLVLRPGPGGHRLTLLQHTGGAVEERLLGTVATRGARLLASPDPGLLGWLVTAGDSMSVWRIEAGGDPTVAEALRSSERFGGGTWLDRAGRLLSVSRRVGGRAVPAVLDLATGDLVPDPALPGSTAGEVVLASTDSGLRVLVSRAGAELTLAGPDLTVRRIPGLGGEVRPLAFAPGGRRVALHAAVGARSEVVVYDVDTDRVSRLHLPEGVVRGQAGWTAAGLRFPFSAPTLPTGMALVEENGGWAFNGSERVGVEAHTEWLDGAGGPVEAVVHGGAGWWRRPRVVIALHGGPQAHWDLGHQPFLQRLAATGAGVLAPNQRGSTGYGRAHRDVLNGCWGVPDLADVLRIADEVARRRAALGLAPPALFGTSYGAYLALLAAGLRPQLWSGCLAVAPFLSGPHLHREALPPTRALLERLDALREPPDEIGARDLARVFAARPPSGLPLFLVHGRRDEVIPVGQSRELREVLLRAGWTEGRDLFCHEVPLGGHSPLDDGTAEAALVDAAAGFLTGTP</sequence>